<accession>A0A2S2NEN0</accession>
<gene>
    <name evidence="2" type="ORF">g.102699</name>
</gene>
<protein>
    <recommendedName>
        <fullName evidence="3">Secreted protein</fullName>
    </recommendedName>
</protein>
<evidence type="ECO:0008006" key="3">
    <source>
        <dbReference type="Google" id="ProtNLM"/>
    </source>
</evidence>
<evidence type="ECO:0000256" key="1">
    <source>
        <dbReference type="SAM" id="SignalP"/>
    </source>
</evidence>
<dbReference type="AlphaFoldDB" id="A0A2S2NEN0"/>
<reference evidence="2" key="1">
    <citation type="submission" date="2018-04" db="EMBL/GenBank/DDBJ databases">
        <title>Transcriptome of Schizaphis graminum biotype I.</title>
        <authorList>
            <person name="Scully E.D."/>
            <person name="Geib S.M."/>
            <person name="Palmer N.A."/>
            <person name="Koch K."/>
            <person name="Bradshaw J."/>
            <person name="Heng-Moss T."/>
            <person name="Sarath G."/>
        </authorList>
    </citation>
    <scope>NUCLEOTIDE SEQUENCE</scope>
</reference>
<feature type="signal peptide" evidence="1">
    <location>
        <begin position="1"/>
        <end position="25"/>
    </location>
</feature>
<sequence>MTTITSVAALFGCILLHLFVFTSTASRMPDSDLPFEFSDKGSVITEDNVLTQSVSSDGKTVFKTNDPQPIKKYQRVENTKKSPTNQNQKQHENYRPVNSAIEYYSPIPARHTSTSHYSTSPMMDNRWNFLENFSKYFPTGFTNMRIEYI</sequence>
<keyword evidence="1" id="KW-0732">Signal</keyword>
<organism evidence="2">
    <name type="scientific">Schizaphis graminum</name>
    <name type="common">Green bug aphid</name>
    <dbReference type="NCBI Taxonomy" id="13262"/>
    <lineage>
        <taxon>Eukaryota</taxon>
        <taxon>Metazoa</taxon>
        <taxon>Ecdysozoa</taxon>
        <taxon>Arthropoda</taxon>
        <taxon>Hexapoda</taxon>
        <taxon>Insecta</taxon>
        <taxon>Pterygota</taxon>
        <taxon>Neoptera</taxon>
        <taxon>Paraneoptera</taxon>
        <taxon>Hemiptera</taxon>
        <taxon>Sternorrhyncha</taxon>
        <taxon>Aphidomorpha</taxon>
        <taxon>Aphidoidea</taxon>
        <taxon>Aphididae</taxon>
        <taxon>Aphidini</taxon>
        <taxon>Schizaphis</taxon>
    </lineage>
</organism>
<evidence type="ECO:0000313" key="2">
    <source>
        <dbReference type="EMBL" id="MBY15595.1"/>
    </source>
</evidence>
<feature type="chain" id="PRO_5015663955" description="Secreted protein" evidence="1">
    <location>
        <begin position="26"/>
        <end position="149"/>
    </location>
</feature>
<dbReference type="EMBL" id="GGMR01002976">
    <property type="protein sequence ID" value="MBY15595.1"/>
    <property type="molecule type" value="Transcribed_RNA"/>
</dbReference>
<proteinExistence type="predicted"/>
<name>A0A2S2NEN0_SCHGA</name>